<dbReference type="Gene3D" id="3.40.1550.20">
    <property type="entry name" value="Transcriptional regulator MraZ domain"/>
    <property type="match status" value="1"/>
</dbReference>
<comment type="similarity">
    <text evidence="7">Belongs to the MraZ family.</text>
</comment>
<dbReference type="Pfam" id="PF02381">
    <property type="entry name" value="MraZ"/>
    <property type="match status" value="2"/>
</dbReference>
<evidence type="ECO:0000256" key="6">
    <source>
        <dbReference type="ARBA" id="ARBA00023163"/>
    </source>
</evidence>
<dbReference type="SUPFAM" id="SSF89447">
    <property type="entry name" value="AbrB/MazE/MraZ-like"/>
    <property type="match status" value="1"/>
</dbReference>
<evidence type="ECO:0000256" key="4">
    <source>
        <dbReference type="ARBA" id="ARBA00023015"/>
    </source>
</evidence>
<evidence type="ECO:0000256" key="3">
    <source>
        <dbReference type="ARBA" id="ARBA00022737"/>
    </source>
</evidence>
<evidence type="ECO:0000256" key="2">
    <source>
        <dbReference type="ARBA" id="ARBA00022490"/>
    </source>
</evidence>
<accession>A0A1K1P8U1</accession>
<dbReference type="PROSITE" id="PS51740">
    <property type="entry name" value="SPOVT_ABRB"/>
    <property type="match status" value="2"/>
</dbReference>
<keyword evidence="6 7" id="KW-0804">Transcription</keyword>
<keyword evidence="3" id="KW-0677">Repeat</keyword>
<evidence type="ECO:0000256" key="7">
    <source>
        <dbReference type="HAMAP-Rule" id="MF_01008"/>
    </source>
</evidence>
<evidence type="ECO:0000256" key="5">
    <source>
        <dbReference type="ARBA" id="ARBA00023125"/>
    </source>
</evidence>
<dbReference type="InterPro" id="IPR035642">
    <property type="entry name" value="MraZ_N"/>
</dbReference>
<dbReference type="InterPro" id="IPR037914">
    <property type="entry name" value="SpoVT-AbrB_sf"/>
</dbReference>
<dbReference type="GO" id="GO:2000143">
    <property type="term" value="P:negative regulation of DNA-templated transcription initiation"/>
    <property type="evidence" value="ECO:0007669"/>
    <property type="project" value="TreeGrafter"/>
</dbReference>
<proteinExistence type="inferred from homology"/>
<keyword evidence="2 7" id="KW-0963">Cytoplasm</keyword>
<dbReference type="GO" id="GO:0005737">
    <property type="term" value="C:cytoplasm"/>
    <property type="evidence" value="ECO:0007669"/>
    <property type="project" value="UniProtKB-UniRule"/>
</dbReference>
<gene>
    <name evidence="7" type="primary">mraZ</name>
    <name evidence="9" type="ORF">SAMN02910280_2519</name>
</gene>
<comment type="subunit">
    <text evidence="7">Forms oligomers.</text>
</comment>
<sequence>MADLLCGTYYPSIDQKGRMSFPTKLRDVLGAEFFLCQGHDDAYIAVYSPQAFQDYCEKLNSIKGKNGSDIRRKLLAGADKQVPDKQGRIFITQQLRDHAGITDEVVVIGANNRAEIWNKSKWEEFNSSITQDEINDALADLVI</sequence>
<feature type="domain" description="SpoVT-AbrB" evidence="8">
    <location>
        <begin position="8"/>
        <end position="51"/>
    </location>
</feature>
<dbReference type="InterPro" id="IPR007159">
    <property type="entry name" value="SpoVT-AbrB_dom"/>
</dbReference>
<dbReference type="InterPro" id="IPR003444">
    <property type="entry name" value="MraZ"/>
</dbReference>
<dbReference type="Proteomes" id="UP000183461">
    <property type="component" value="Unassembled WGS sequence"/>
</dbReference>
<keyword evidence="4 7" id="KW-0805">Transcription regulation</keyword>
<dbReference type="InterPro" id="IPR020603">
    <property type="entry name" value="MraZ_dom"/>
</dbReference>
<dbReference type="RefSeq" id="WP_028515858.1">
    <property type="nucleotide sequence ID" value="NZ_CACVNT010000006.1"/>
</dbReference>
<evidence type="ECO:0000256" key="1">
    <source>
        <dbReference type="ARBA" id="ARBA00013860"/>
    </source>
</evidence>
<dbReference type="AlphaFoldDB" id="A0A1K1P8U1"/>
<dbReference type="InterPro" id="IPR038619">
    <property type="entry name" value="MraZ_sf"/>
</dbReference>
<dbReference type="PANTHER" id="PTHR34701">
    <property type="entry name" value="TRANSCRIPTIONAL REGULATOR MRAZ"/>
    <property type="match status" value="1"/>
</dbReference>
<dbReference type="CDD" id="cd16320">
    <property type="entry name" value="MraZ_N"/>
    <property type="match status" value="1"/>
</dbReference>
<dbReference type="GO" id="GO:0003700">
    <property type="term" value="F:DNA-binding transcription factor activity"/>
    <property type="evidence" value="ECO:0007669"/>
    <property type="project" value="UniProtKB-UniRule"/>
</dbReference>
<reference evidence="9 10" key="1">
    <citation type="submission" date="2016-11" db="EMBL/GenBank/DDBJ databases">
        <authorList>
            <person name="Jaros S."/>
            <person name="Januszkiewicz K."/>
            <person name="Wedrychowicz H."/>
        </authorList>
    </citation>
    <scope>NUCLEOTIDE SEQUENCE [LARGE SCALE GENOMIC DNA]</scope>
    <source>
        <strain evidence="9 10">YL228</strain>
    </source>
</reference>
<comment type="subcellular location">
    <subcellularLocation>
        <location evidence="7">Cytoplasm</location>
        <location evidence="7">Nucleoid</location>
    </subcellularLocation>
</comment>
<dbReference type="HAMAP" id="MF_01008">
    <property type="entry name" value="MraZ"/>
    <property type="match status" value="1"/>
</dbReference>
<protein>
    <recommendedName>
        <fullName evidence="1 7">Transcriptional regulator MraZ</fullName>
    </recommendedName>
</protein>
<evidence type="ECO:0000313" key="9">
    <source>
        <dbReference type="EMBL" id="SFW43102.1"/>
    </source>
</evidence>
<dbReference type="PANTHER" id="PTHR34701:SF1">
    <property type="entry name" value="TRANSCRIPTIONAL REGULATOR MRAZ"/>
    <property type="match status" value="1"/>
</dbReference>
<keyword evidence="5 7" id="KW-0238">DNA-binding</keyword>
<dbReference type="GO" id="GO:0000976">
    <property type="term" value="F:transcription cis-regulatory region binding"/>
    <property type="evidence" value="ECO:0007669"/>
    <property type="project" value="TreeGrafter"/>
</dbReference>
<organism evidence="9 10">
    <name type="scientific">Ruminococcus flavefaciens</name>
    <dbReference type="NCBI Taxonomy" id="1265"/>
    <lineage>
        <taxon>Bacteria</taxon>
        <taxon>Bacillati</taxon>
        <taxon>Bacillota</taxon>
        <taxon>Clostridia</taxon>
        <taxon>Eubacteriales</taxon>
        <taxon>Oscillospiraceae</taxon>
        <taxon>Ruminococcus</taxon>
    </lineage>
</organism>
<dbReference type="EMBL" id="FPIP01000007">
    <property type="protein sequence ID" value="SFW43102.1"/>
    <property type="molecule type" value="Genomic_DNA"/>
</dbReference>
<evidence type="ECO:0000313" key="10">
    <source>
        <dbReference type="Proteomes" id="UP000183461"/>
    </source>
</evidence>
<dbReference type="InterPro" id="IPR035644">
    <property type="entry name" value="MraZ_C"/>
</dbReference>
<dbReference type="GO" id="GO:0009295">
    <property type="term" value="C:nucleoid"/>
    <property type="evidence" value="ECO:0007669"/>
    <property type="project" value="UniProtKB-SubCell"/>
</dbReference>
<dbReference type="CDD" id="cd16321">
    <property type="entry name" value="MraZ_C"/>
    <property type="match status" value="1"/>
</dbReference>
<evidence type="ECO:0000259" key="8">
    <source>
        <dbReference type="PROSITE" id="PS51740"/>
    </source>
</evidence>
<name>A0A1K1P8U1_RUMFL</name>
<feature type="domain" description="SpoVT-AbrB" evidence="8">
    <location>
        <begin position="78"/>
        <end position="121"/>
    </location>
</feature>